<dbReference type="PANTHER" id="PTHR48069:SF3">
    <property type="entry name" value="DIHYDROFOLATE REDUCTASE"/>
    <property type="match status" value="1"/>
</dbReference>
<gene>
    <name evidence="9" type="primary">DHFR</name>
    <name evidence="9" type="ORF">GZH46_02003</name>
</gene>
<sequence length="286" mass="32788">MSDSEMYLFYRDACRFLDHLLASSQSDFTDLFKSFDLSDSDSAHEPNSTTLATDIYIQELTNIAGYLGGLTQHFKVMRENLRTSLEKADFNDTEDITLTEKPMRSEFNVIAAVCRNNGIGFKNTLPWKLKNELAYFNRMTTETNDETLRNVVIMGRKTWSSIPPRYRPLDNRTNVVLSRAVATIEDRNAVDHIFSSLTDALEGVSQLRNKGQVWVIGGQSIYEEAIKLPQCKRIYLTKVDAHFECDTFFPDIDIESFKPTTDPKVPQEQQEEGGVTYNFHVYERTS</sequence>
<dbReference type="Gene3D" id="3.40.430.10">
    <property type="entry name" value="Dihydrofolate Reductase, subunit A"/>
    <property type="match status" value="1"/>
</dbReference>
<dbReference type="EMBL" id="JAIFTH010000455">
    <property type="protein sequence ID" value="KAG9509481.1"/>
    <property type="molecule type" value="Genomic_DNA"/>
</dbReference>
<dbReference type="PANTHER" id="PTHR48069">
    <property type="entry name" value="DIHYDROFOLATE REDUCTASE"/>
    <property type="match status" value="1"/>
</dbReference>
<dbReference type="EC" id="1.5.1.3" evidence="2"/>
<evidence type="ECO:0000256" key="1">
    <source>
        <dbReference type="ARBA" id="ARBA00004903"/>
    </source>
</evidence>
<dbReference type="InterPro" id="IPR017925">
    <property type="entry name" value="DHFR_CS"/>
</dbReference>
<dbReference type="PROSITE" id="PS51330">
    <property type="entry name" value="DHFR_2"/>
    <property type="match status" value="1"/>
</dbReference>
<keyword evidence="5" id="KW-0560">Oxidoreductase</keyword>
<dbReference type="InterPro" id="IPR001796">
    <property type="entry name" value="DHFR_dom"/>
</dbReference>
<evidence type="ECO:0000256" key="7">
    <source>
        <dbReference type="RuleBase" id="RU004474"/>
    </source>
</evidence>
<accession>A0ABQ7S7X8</accession>
<evidence type="ECO:0000259" key="8">
    <source>
        <dbReference type="PROSITE" id="PS51330"/>
    </source>
</evidence>
<protein>
    <recommendedName>
        <fullName evidence="2">dihydrofolate reductase</fullName>
        <ecNumber evidence="2">1.5.1.3</ecNumber>
    </recommendedName>
</protein>
<evidence type="ECO:0000256" key="3">
    <source>
        <dbReference type="ARBA" id="ARBA00022563"/>
    </source>
</evidence>
<dbReference type="Proteomes" id="UP000825002">
    <property type="component" value="Unassembled WGS sequence"/>
</dbReference>
<keyword evidence="10" id="KW-1185">Reference proteome</keyword>
<dbReference type="InterPro" id="IPR024072">
    <property type="entry name" value="DHFR-like_dom_sf"/>
</dbReference>
<organism evidence="9 10">
    <name type="scientific">Fragariocoptes setiger</name>
    <dbReference type="NCBI Taxonomy" id="1670756"/>
    <lineage>
        <taxon>Eukaryota</taxon>
        <taxon>Metazoa</taxon>
        <taxon>Ecdysozoa</taxon>
        <taxon>Arthropoda</taxon>
        <taxon>Chelicerata</taxon>
        <taxon>Arachnida</taxon>
        <taxon>Acari</taxon>
        <taxon>Acariformes</taxon>
        <taxon>Trombidiformes</taxon>
        <taxon>Prostigmata</taxon>
        <taxon>Eupodina</taxon>
        <taxon>Eriophyoidea</taxon>
        <taxon>Phytoptidae</taxon>
        <taxon>Fragariocoptes</taxon>
    </lineage>
</organism>
<evidence type="ECO:0000256" key="6">
    <source>
        <dbReference type="ARBA" id="ARBA00048873"/>
    </source>
</evidence>
<dbReference type="SUPFAM" id="SSF53597">
    <property type="entry name" value="Dihydrofolate reductase-like"/>
    <property type="match status" value="1"/>
</dbReference>
<comment type="catalytic activity">
    <reaction evidence="6">
        <text>(6S)-5,6,7,8-tetrahydrofolate + NADP(+) = 7,8-dihydrofolate + NADPH + H(+)</text>
        <dbReference type="Rhea" id="RHEA:15009"/>
        <dbReference type="ChEBI" id="CHEBI:15378"/>
        <dbReference type="ChEBI" id="CHEBI:57451"/>
        <dbReference type="ChEBI" id="CHEBI:57453"/>
        <dbReference type="ChEBI" id="CHEBI:57783"/>
        <dbReference type="ChEBI" id="CHEBI:58349"/>
        <dbReference type="EC" id="1.5.1.3"/>
    </reaction>
</comment>
<feature type="non-terminal residue" evidence="9">
    <location>
        <position position="1"/>
    </location>
</feature>
<feature type="domain" description="DHFR" evidence="8">
    <location>
        <begin position="106"/>
        <end position="284"/>
    </location>
</feature>
<evidence type="ECO:0000313" key="10">
    <source>
        <dbReference type="Proteomes" id="UP000825002"/>
    </source>
</evidence>
<comment type="pathway">
    <text evidence="1">Cofactor biosynthesis; tetrahydrofolate biosynthesis; 5,6,7,8-tetrahydrofolate from 7,8-dihydrofolate: step 1/1.</text>
</comment>
<dbReference type="InterPro" id="IPR012259">
    <property type="entry name" value="DHFR"/>
</dbReference>
<dbReference type="PRINTS" id="PR00070">
    <property type="entry name" value="DHFR"/>
</dbReference>
<evidence type="ECO:0000256" key="4">
    <source>
        <dbReference type="ARBA" id="ARBA00022857"/>
    </source>
</evidence>
<evidence type="ECO:0000256" key="5">
    <source>
        <dbReference type="ARBA" id="ARBA00023002"/>
    </source>
</evidence>
<keyword evidence="4" id="KW-0521">NADP</keyword>
<reference evidence="9 10" key="1">
    <citation type="submission" date="2020-10" db="EMBL/GenBank/DDBJ databases">
        <authorList>
            <person name="Klimov P.B."/>
            <person name="Dyachkov S.M."/>
            <person name="Chetverikov P.E."/>
        </authorList>
    </citation>
    <scope>NUCLEOTIDE SEQUENCE [LARGE SCALE GENOMIC DNA]</scope>
    <source>
        <strain evidence="9">BMOC 18-1129-001#AD2665</strain>
        <tissue evidence="9">Entire mites</tissue>
    </source>
</reference>
<dbReference type="PROSITE" id="PS00075">
    <property type="entry name" value="DHFR_1"/>
    <property type="match status" value="1"/>
</dbReference>
<evidence type="ECO:0000256" key="2">
    <source>
        <dbReference type="ARBA" id="ARBA00012856"/>
    </source>
</evidence>
<dbReference type="CDD" id="cd00209">
    <property type="entry name" value="DHFR"/>
    <property type="match status" value="1"/>
</dbReference>
<comment type="caution">
    <text evidence="9">The sequence shown here is derived from an EMBL/GenBank/DDBJ whole genome shotgun (WGS) entry which is preliminary data.</text>
</comment>
<comment type="similarity">
    <text evidence="7">Belongs to the dihydrofolate reductase family.</text>
</comment>
<proteinExistence type="inferred from homology"/>
<evidence type="ECO:0000313" key="9">
    <source>
        <dbReference type="EMBL" id="KAG9509481.1"/>
    </source>
</evidence>
<dbReference type="Pfam" id="PF00186">
    <property type="entry name" value="DHFR_1"/>
    <property type="match status" value="1"/>
</dbReference>
<name>A0ABQ7S7X8_9ACAR</name>
<keyword evidence="3" id="KW-0554">One-carbon metabolism</keyword>